<evidence type="ECO:0000256" key="2">
    <source>
        <dbReference type="ARBA" id="ARBA00004167"/>
    </source>
</evidence>
<comment type="catalytic activity">
    <reaction evidence="1">
        <text>S-ubiquitinyl-[E2 ubiquitin-conjugating enzyme]-L-cysteine + [acceptor protein]-L-lysine = [E2 ubiquitin-conjugating enzyme]-L-cysteine + N(6)-ubiquitinyl-[acceptor protein]-L-lysine.</text>
        <dbReference type="EC" id="2.3.2.27"/>
    </reaction>
</comment>
<evidence type="ECO:0000256" key="8">
    <source>
        <dbReference type="ARBA" id="ARBA00022771"/>
    </source>
</evidence>
<evidence type="ECO:0000256" key="1">
    <source>
        <dbReference type="ARBA" id="ARBA00000900"/>
    </source>
</evidence>
<evidence type="ECO:0000313" key="18">
    <source>
        <dbReference type="Proteomes" id="UP000734854"/>
    </source>
</evidence>
<feature type="region of interest" description="Disordered" evidence="15">
    <location>
        <begin position="277"/>
        <end position="328"/>
    </location>
</feature>
<evidence type="ECO:0000256" key="3">
    <source>
        <dbReference type="ARBA" id="ARBA00004906"/>
    </source>
</evidence>
<evidence type="ECO:0000256" key="14">
    <source>
        <dbReference type="PROSITE-ProRule" id="PRU00175"/>
    </source>
</evidence>
<accession>A0A8J5B9C2</accession>
<evidence type="ECO:0000256" key="15">
    <source>
        <dbReference type="SAM" id="MobiDB-lite"/>
    </source>
</evidence>
<keyword evidence="6" id="KW-0812">Transmembrane</keyword>
<dbReference type="PANTHER" id="PTHR14155">
    <property type="entry name" value="RING FINGER DOMAIN-CONTAINING"/>
    <property type="match status" value="1"/>
</dbReference>
<feature type="compositionally biased region" description="Basic and acidic residues" evidence="15">
    <location>
        <begin position="281"/>
        <end position="295"/>
    </location>
</feature>
<dbReference type="SUPFAM" id="SSF57850">
    <property type="entry name" value="RING/U-box"/>
    <property type="match status" value="1"/>
</dbReference>
<keyword evidence="5" id="KW-0808">Transferase</keyword>
<name>A0A8J5B9C2_ZINOF</name>
<evidence type="ECO:0000256" key="4">
    <source>
        <dbReference type="ARBA" id="ARBA00012483"/>
    </source>
</evidence>
<evidence type="ECO:0000256" key="9">
    <source>
        <dbReference type="ARBA" id="ARBA00022786"/>
    </source>
</evidence>
<dbReference type="InterPro" id="IPR013083">
    <property type="entry name" value="Znf_RING/FYVE/PHD"/>
</dbReference>
<organism evidence="17 18">
    <name type="scientific">Zingiber officinale</name>
    <name type="common">Ginger</name>
    <name type="synonym">Amomum zingiber</name>
    <dbReference type="NCBI Taxonomy" id="94328"/>
    <lineage>
        <taxon>Eukaryota</taxon>
        <taxon>Viridiplantae</taxon>
        <taxon>Streptophyta</taxon>
        <taxon>Embryophyta</taxon>
        <taxon>Tracheophyta</taxon>
        <taxon>Spermatophyta</taxon>
        <taxon>Magnoliopsida</taxon>
        <taxon>Liliopsida</taxon>
        <taxon>Zingiberales</taxon>
        <taxon>Zingiberaceae</taxon>
        <taxon>Zingiber</taxon>
    </lineage>
</organism>
<gene>
    <name evidence="17" type="ORF">ZIOFF_075204</name>
</gene>
<keyword evidence="8 14" id="KW-0863">Zinc-finger</keyword>
<evidence type="ECO:0000313" key="17">
    <source>
        <dbReference type="EMBL" id="KAG6467019.1"/>
    </source>
</evidence>
<comment type="similarity">
    <text evidence="13">Belongs to the RING-type zinc finger family. ATL subfamily.</text>
</comment>
<dbReference type="GO" id="GO:0008270">
    <property type="term" value="F:zinc ion binding"/>
    <property type="evidence" value="ECO:0007669"/>
    <property type="project" value="UniProtKB-KW"/>
</dbReference>
<keyword evidence="7" id="KW-0479">Metal-binding</keyword>
<dbReference type="GO" id="GO:0016020">
    <property type="term" value="C:membrane"/>
    <property type="evidence" value="ECO:0007669"/>
    <property type="project" value="UniProtKB-SubCell"/>
</dbReference>
<proteinExistence type="inferred from homology"/>
<reference evidence="17 18" key="1">
    <citation type="submission" date="2020-08" db="EMBL/GenBank/DDBJ databases">
        <title>Plant Genome Project.</title>
        <authorList>
            <person name="Zhang R.-G."/>
        </authorList>
    </citation>
    <scope>NUCLEOTIDE SEQUENCE [LARGE SCALE GENOMIC DNA]</scope>
    <source>
        <tissue evidence="17">Rhizome</tissue>
    </source>
</reference>
<dbReference type="PROSITE" id="PS50089">
    <property type="entry name" value="ZF_RING_2"/>
    <property type="match status" value="1"/>
</dbReference>
<keyword evidence="18" id="KW-1185">Reference proteome</keyword>
<evidence type="ECO:0000256" key="11">
    <source>
        <dbReference type="ARBA" id="ARBA00022989"/>
    </source>
</evidence>
<evidence type="ECO:0000256" key="12">
    <source>
        <dbReference type="ARBA" id="ARBA00023136"/>
    </source>
</evidence>
<evidence type="ECO:0000259" key="16">
    <source>
        <dbReference type="PROSITE" id="PS50089"/>
    </source>
</evidence>
<dbReference type="InterPro" id="IPR053238">
    <property type="entry name" value="RING-H2_zinc_finger"/>
</dbReference>
<dbReference type="EC" id="2.3.2.27" evidence="4"/>
<dbReference type="Pfam" id="PF13639">
    <property type="entry name" value="zf-RING_2"/>
    <property type="match status" value="1"/>
</dbReference>
<dbReference type="AlphaFoldDB" id="A0A8J5B9C2"/>
<keyword evidence="10" id="KW-0862">Zinc</keyword>
<evidence type="ECO:0000256" key="13">
    <source>
        <dbReference type="ARBA" id="ARBA00024209"/>
    </source>
</evidence>
<feature type="domain" description="RING-type" evidence="16">
    <location>
        <begin position="63"/>
        <end position="105"/>
    </location>
</feature>
<keyword evidence="9" id="KW-0833">Ubl conjugation pathway</keyword>
<comment type="subcellular location">
    <subcellularLocation>
        <location evidence="2">Membrane</location>
        <topology evidence="2">Single-pass membrane protein</topology>
    </subcellularLocation>
</comment>
<dbReference type="PANTHER" id="PTHR14155:SF263">
    <property type="entry name" value="E3 UBIQUITIN-PROTEIN LIGASE ATL6"/>
    <property type="match status" value="1"/>
</dbReference>
<evidence type="ECO:0000256" key="5">
    <source>
        <dbReference type="ARBA" id="ARBA00022679"/>
    </source>
</evidence>
<dbReference type="GO" id="GO:0061630">
    <property type="term" value="F:ubiquitin protein ligase activity"/>
    <property type="evidence" value="ECO:0007669"/>
    <property type="project" value="UniProtKB-EC"/>
</dbReference>
<dbReference type="InterPro" id="IPR001841">
    <property type="entry name" value="Znf_RING"/>
</dbReference>
<protein>
    <recommendedName>
        <fullName evidence="4">RING-type E3 ubiquitin transferase</fullName>
        <ecNumber evidence="4">2.3.2.27</ecNumber>
    </recommendedName>
</protein>
<comment type="pathway">
    <text evidence="3">Protein modification; protein ubiquitination.</text>
</comment>
<dbReference type="Gene3D" id="3.30.40.10">
    <property type="entry name" value="Zinc/RING finger domain, C3HC4 (zinc finger)"/>
    <property type="match status" value="1"/>
</dbReference>
<evidence type="ECO:0000256" key="10">
    <source>
        <dbReference type="ARBA" id="ARBA00022833"/>
    </source>
</evidence>
<dbReference type="Proteomes" id="UP000734854">
    <property type="component" value="Unassembled WGS sequence"/>
</dbReference>
<sequence length="328" mass="35693">MLLWRLLSDSLASEICLARASHVPEKLRSVAGSGLSADVIETFPTLLYADVKGLKLGKGALECAVCLCEFDDDDALRLLPPCSHAFHPECIDAWLASHVTCPVCRSNLAEESGGATIYLLDSPPSIDPPASLEPPVSPLPPDQVAVVVDPKTGSEPMASLTERQRRDVGSRSWRLRPPKLLRSYSTGHSVTLPGENVDRYTLRLPDHIRREIFATPNNLHFPTSRLELTDEGTSHRVVGGSTIDDARNRAGRGVRFGRSDRWPSFFIRTLSAKFPARATPRRADGGEAPARKWEAEGTSSGKFEGPTRAPFNCPSPPGNDAKPADDQD</sequence>
<keyword evidence="11" id="KW-1133">Transmembrane helix</keyword>
<dbReference type="FunFam" id="3.30.40.10:FF:000187">
    <property type="entry name" value="E3 ubiquitin-protein ligase ATL6"/>
    <property type="match status" value="1"/>
</dbReference>
<dbReference type="EMBL" id="JACMSC010000097">
    <property type="protein sequence ID" value="KAG6467019.1"/>
    <property type="molecule type" value="Genomic_DNA"/>
</dbReference>
<dbReference type="CDD" id="cd16461">
    <property type="entry name" value="RING-H2_EL5-like"/>
    <property type="match status" value="1"/>
</dbReference>
<evidence type="ECO:0000256" key="6">
    <source>
        <dbReference type="ARBA" id="ARBA00022692"/>
    </source>
</evidence>
<keyword evidence="12" id="KW-0472">Membrane</keyword>
<comment type="caution">
    <text evidence="17">The sequence shown here is derived from an EMBL/GenBank/DDBJ whole genome shotgun (WGS) entry which is preliminary data.</text>
</comment>
<dbReference type="SMART" id="SM00184">
    <property type="entry name" value="RING"/>
    <property type="match status" value="1"/>
</dbReference>
<evidence type="ECO:0000256" key="7">
    <source>
        <dbReference type="ARBA" id="ARBA00022723"/>
    </source>
</evidence>